<evidence type="ECO:0000313" key="5">
    <source>
        <dbReference type="EMBL" id="GAA1506121.1"/>
    </source>
</evidence>
<name>A0ABP4KS01_9ACTN</name>
<comment type="caution">
    <text evidence="5">The sequence shown here is derived from an EMBL/GenBank/DDBJ whole genome shotgun (WGS) entry which is preliminary data.</text>
</comment>
<keyword evidence="6" id="KW-1185">Reference proteome</keyword>
<dbReference type="InterPro" id="IPR050109">
    <property type="entry name" value="HTH-type_TetR-like_transc_reg"/>
</dbReference>
<dbReference type="InterPro" id="IPR009057">
    <property type="entry name" value="Homeodomain-like_sf"/>
</dbReference>
<dbReference type="PANTHER" id="PTHR30055:SF160">
    <property type="entry name" value="TRANSCRIPTIONAL REGULATORY PROTEIN (PROBABLY ASNC-FAMILY)-RELATED"/>
    <property type="match status" value="1"/>
</dbReference>
<evidence type="ECO:0000256" key="2">
    <source>
        <dbReference type="PROSITE-ProRule" id="PRU00335"/>
    </source>
</evidence>
<keyword evidence="1 2" id="KW-0238">DNA-binding</keyword>
<dbReference type="PROSITE" id="PS50977">
    <property type="entry name" value="HTH_TETR_2"/>
    <property type="match status" value="1"/>
</dbReference>
<dbReference type="PRINTS" id="PR00455">
    <property type="entry name" value="HTHTETR"/>
</dbReference>
<gene>
    <name evidence="5" type="ORF">GCM10009802_62280</name>
</gene>
<dbReference type="Pfam" id="PF19344">
    <property type="entry name" value="TetR_C_32"/>
    <property type="match status" value="1"/>
</dbReference>
<feature type="region of interest" description="Disordered" evidence="3">
    <location>
        <begin position="1"/>
        <end position="20"/>
    </location>
</feature>
<evidence type="ECO:0000313" key="6">
    <source>
        <dbReference type="Proteomes" id="UP001500443"/>
    </source>
</evidence>
<dbReference type="RefSeq" id="WP_037781838.1">
    <property type="nucleotide sequence ID" value="NZ_BAAAPF010000388.1"/>
</dbReference>
<reference evidence="6" key="1">
    <citation type="journal article" date="2019" name="Int. J. Syst. Evol. Microbiol.">
        <title>The Global Catalogue of Microorganisms (GCM) 10K type strain sequencing project: providing services to taxonomists for standard genome sequencing and annotation.</title>
        <authorList>
            <consortium name="The Broad Institute Genomics Platform"/>
            <consortium name="The Broad Institute Genome Sequencing Center for Infectious Disease"/>
            <person name="Wu L."/>
            <person name="Ma J."/>
        </authorList>
    </citation>
    <scope>NUCLEOTIDE SEQUENCE [LARGE SCALE GENOMIC DNA]</scope>
    <source>
        <strain evidence="6">JCM 15481</strain>
    </source>
</reference>
<dbReference type="Gene3D" id="1.10.357.10">
    <property type="entry name" value="Tetracycline Repressor, domain 2"/>
    <property type="match status" value="1"/>
</dbReference>
<dbReference type="Pfam" id="PF00440">
    <property type="entry name" value="TetR_N"/>
    <property type="match status" value="1"/>
</dbReference>
<accession>A0ABP4KS01</accession>
<evidence type="ECO:0000259" key="4">
    <source>
        <dbReference type="PROSITE" id="PS50977"/>
    </source>
</evidence>
<feature type="DNA-binding region" description="H-T-H motif" evidence="2">
    <location>
        <begin position="42"/>
        <end position="61"/>
    </location>
</feature>
<dbReference type="SUPFAM" id="SSF48498">
    <property type="entry name" value="Tetracyclin repressor-like, C-terminal domain"/>
    <property type="match status" value="1"/>
</dbReference>
<dbReference type="PANTHER" id="PTHR30055">
    <property type="entry name" value="HTH-TYPE TRANSCRIPTIONAL REGULATOR RUTR"/>
    <property type="match status" value="1"/>
</dbReference>
<evidence type="ECO:0000256" key="1">
    <source>
        <dbReference type="ARBA" id="ARBA00023125"/>
    </source>
</evidence>
<dbReference type="SUPFAM" id="SSF46689">
    <property type="entry name" value="Homeodomain-like"/>
    <property type="match status" value="1"/>
</dbReference>
<dbReference type="InterPro" id="IPR036271">
    <property type="entry name" value="Tet_transcr_reg_TetR-rel_C_sf"/>
</dbReference>
<proteinExistence type="predicted"/>
<dbReference type="InterPro" id="IPR045823">
    <property type="entry name" value="TetR_C_32"/>
</dbReference>
<evidence type="ECO:0000256" key="3">
    <source>
        <dbReference type="SAM" id="MobiDB-lite"/>
    </source>
</evidence>
<dbReference type="EMBL" id="BAAAPF010000388">
    <property type="protein sequence ID" value="GAA1506121.1"/>
    <property type="molecule type" value="Genomic_DNA"/>
</dbReference>
<organism evidence="5 6">
    <name type="scientific">Streptomyces synnematoformans</name>
    <dbReference type="NCBI Taxonomy" id="415721"/>
    <lineage>
        <taxon>Bacteria</taxon>
        <taxon>Bacillati</taxon>
        <taxon>Actinomycetota</taxon>
        <taxon>Actinomycetes</taxon>
        <taxon>Kitasatosporales</taxon>
        <taxon>Streptomycetaceae</taxon>
        <taxon>Streptomyces</taxon>
    </lineage>
</organism>
<dbReference type="Proteomes" id="UP001500443">
    <property type="component" value="Unassembled WGS sequence"/>
</dbReference>
<dbReference type="InterPro" id="IPR001647">
    <property type="entry name" value="HTH_TetR"/>
</dbReference>
<protein>
    <submittedName>
        <fullName evidence="5">TetR/AcrR family transcriptional regulator</fullName>
    </submittedName>
</protein>
<feature type="domain" description="HTH tetR-type" evidence="4">
    <location>
        <begin position="19"/>
        <end position="79"/>
    </location>
</feature>
<sequence>MTAIEQAETRPRSTRLPRRARRNQLLGAAQEVFVAQGYHSAAMDDIADRAGVSKPVLYQHFPGKLELYLALLDQHCDALLKAVRAALASTSDNKQRVAATMDAYFAFVEDEGGAFRLVFESDLTNEPAVRERVDKVSLDCAQAVSEVIAEDTDLPVEQAMLLAVGLCGMAQITARYWLGSGQPVPRDAAARLIASLSWRGIAGFPLHGGPDQAQDQAQDPA</sequence>